<name>A0A385TR66_PAELA</name>
<evidence type="ECO:0000313" key="3">
    <source>
        <dbReference type="Proteomes" id="UP000266552"/>
    </source>
</evidence>
<protein>
    <recommendedName>
        <fullName evidence="1">Phospholipase D-like domain-containing protein</fullName>
    </recommendedName>
</protein>
<organism evidence="2 3">
    <name type="scientific">Paenibacillus lautus</name>
    <name type="common">Bacillus lautus</name>
    <dbReference type="NCBI Taxonomy" id="1401"/>
    <lineage>
        <taxon>Bacteria</taxon>
        <taxon>Bacillati</taxon>
        <taxon>Bacillota</taxon>
        <taxon>Bacilli</taxon>
        <taxon>Bacillales</taxon>
        <taxon>Paenibacillaceae</taxon>
        <taxon>Paenibacillus</taxon>
    </lineage>
</organism>
<evidence type="ECO:0000259" key="1">
    <source>
        <dbReference type="Pfam" id="PF13091"/>
    </source>
</evidence>
<dbReference type="Pfam" id="PF13091">
    <property type="entry name" value="PLDc_2"/>
    <property type="match status" value="1"/>
</dbReference>
<dbReference type="Gene3D" id="3.30.870.10">
    <property type="entry name" value="Endonuclease Chain A"/>
    <property type="match status" value="1"/>
</dbReference>
<keyword evidence="3" id="KW-1185">Reference proteome</keyword>
<dbReference type="NCBIfam" id="NF041068">
    <property type="entry name" value="DpdK"/>
    <property type="match status" value="1"/>
</dbReference>
<dbReference type="EMBL" id="CP032412">
    <property type="protein sequence ID" value="AYB46269.1"/>
    <property type="molecule type" value="Genomic_DNA"/>
</dbReference>
<reference evidence="2 3" key="1">
    <citation type="submission" date="2018-09" db="EMBL/GenBank/DDBJ databases">
        <title>Genome Sequence of Paenibacillus lautus Strain E7593-69, Azo Dye-Degrading Bacteria, Isolated from Commercial Tattoo Inks.</title>
        <authorList>
            <person name="Nho S.W."/>
            <person name="Kim S.-J."/>
            <person name="Kweon O."/>
            <person name="Cerniglia C.E."/>
        </authorList>
    </citation>
    <scope>NUCLEOTIDE SEQUENCE [LARGE SCALE GENOMIC DNA]</scope>
    <source>
        <strain evidence="2 3">E7593-69</strain>
    </source>
</reference>
<gene>
    <name evidence="2" type="ORF">D5F53_24540</name>
</gene>
<evidence type="ECO:0000313" key="2">
    <source>
        <dbReference type="EMBL" id="AYB46269.1"/>
    </source>
</evidence>
<dbReference type="KEGG" id="plw:D5F53_24540"/>
<dbReference type="InterPro" id="IPR025202">
    <property type="entry name" value="PLD-like_dom"/>
</dbReference>
<feature type="domain" description="Phospholipase D-like" evidence="1">
    <location>
        <begin position="69"/>
        <end position="144"/>
    </location>
</feature>
<dbReference type="SUPFAM" id="SSF56024">
    <property type="entry name" value="Phospholipase D/nuclease"/>
    <property type="match status" value="1"/>
</dbReference>
<proteinExistence type="predicted"/>
<dbReference type="AlphaFoldDB" id="A0A385TR66"/>
<accession>A0A385TR66</accession>
<dbReference type="RefSeq" id="WP_119849888.1">
    <property type="nucleotide sequence ID" value="NZ_CP032412.1"/>
</dbReference>
<dbReference type="Proteomes" id="UP000266552">
    <property type="component" value="Chromosome"/>
</dbReference>
<sequence length="170" mass="19611">MHNRIIRTTEGSVTLKDLLASLLIAECVNPGEELYLISPYLSNVPLIDNRLGNYGDLFPFVSGRTIYLGDILQTLARKGTSVRIICDPERSESRSFYMQLRGDADFRVLEDNHEKGLFSQHFYMHGSMNFTYRGVHVNKENIRTTRLPSEIWSALIAARERWQEAVPYER</sequence>